<reference evidence="1 2" key="1">
    <citation type="journal article" date="2022" name="Hortic Res">
        <title>A haplotype resolved chromosomal level avocado genome allows analysis of novel avocado genes.</title>
        <authorList>
            <person name="Nath O."/>
            <person name="Fletcher S.J."/>
            <person name="Hayward A."/>
            <person name="Shaw L.M."/>
            <person name="Masouleh A.K."/>
            <person name="Furtado A."/>
            <person name="Henry R.J."/>
            <person name="Mitter N."/>
        </authorList>
    </citation>
    <scope>NUCLEOTIDE SEQUENCE [LARGE SCALE GENOMIC DNA]</scope>
    <source>
        <strain evidence="2">cv. Hass</strain>
    </source>
</reference>
<organism evidence="1 2">
    <name type="scientific">Persea americana</name>
    <name type="common">Avocado</name>
    <dbReference type="NCBI Taxonomy" id="3435"/>
    <lineage>
        <taxon>Eukaryota</taxon>
        <taxon>Viridiplantae</taxon>
        <taxon>Streptophyta</taxon>
        <taxon>Embryophyta</taxon>
        <taxon>Tracheophyta</taxon>
        <taxon>Spermatophyta</taxon>
        <taxon>Magnoliopsida</taxon>
        <taxon>Magnoliidae</taxon>
        <taxon>Laurales</taxon>
        <taxon>Lauraceae</taxon>
        <taxon>Persea</taxon>
    </lineage>
</organism>
<evidence type="ECO:0000313" key="1">
    <source>
        <dbReference type="EMBL" id="KAJ8635726.1"/>
    </source>
</evidence>
<protein>
    <submittedName>
        <fullName evidence="1">Uncharacterized protein</fullName>
    </submittedName>
</protein>
<name>A0ACC2LQH3_PERAE</name>
<sequence>MVNPTSEIAKSLYNSSTNPIAHRIWRFSKEAILKKTLSVQRWSSSSRRVGPSAATRGEACVGSDDEGKLPEIGATAGEGFESDVIEDKTSGGGEVIRVDGEERNGRVKKMPELLRWDWELTEEATRLI</sequence>
<gene>
    <name evidence="1" type="ORF">MRB53_009993</name>
</gene>
<keyword evidence="2" id="KW-1185">Reference proteome</keyword>
<evidence type="ECO:0000313" key="2">
    <source>
        <dbReference type="Proteomes" id="UP001234297"/>
    </source>
</evidence>
<dbReference type="EMBL" id="CM056811">
    <property type="protein sequence ID" value="KAJ8635726.1"/>
    <property type="molecule type" value="Genomic_DNA"/>
</dbReference>
<comment type="caution">
    <text evidence="1">The sequence shown here is derived from an EMBL/GenBank/DDBJ whole genome shotgun (WGS) entry which is preliminary data.</text>
</comment>
<dbReference type="Proteomes" id="UP001234297">
    <property type="component" value="Chromosome 3"/>
</dbReference>
<accession>A0ACC2LQH3</accession>
<proteinExistence type="predicted"/>